<feature type="signal peptide" evidence="1">
    <location>
        <begin position="1"/>
        <end position="24"/>
    </location>
</feature>
<feature type="chain" id="PRO_5037918341" evidence="1">
    <location>
        <begin position="25"/>
        <end position="259"/>
    </location>
</feature>
<dbReference type="EMBL" id="JAENIO010000009">
    <property type="protein sequence ID" value="MBK1833501.1"/>
    <property type="molecule type" value="Genomic_DNA"/>
</dbReference>
<protein>
    <submittedName>
        <fullName evidence="2">DUF4198 domain-containing protein</fullName>
    </submittedName>
</protein>
<evidence type="ECO:0000256" key="1">
    <source>
        <dbReference type="SAM" id="SignalP"/>
    </source>
</evidence>
<keyword evidence="1" id="KW-0732">Signal</keyword>
<evidence type="ECO:0000313" key="3">
    <source>
        <dbReference type="Proteomes" id="UP000604083"/>
    </source>
</evidence>
<comment type="caution">
    <text evidence="2">The sequence shown here is derived from an EMBL/GenBank/DDBJ whole genome shotgun (WGS) entry which is preliminary data.</text>
</comment>
<dbReference type="Pfam" id="PF10670">
    <property type="entry name" value="DUF4198"/>
    <property type="match status" value="1"/>
</dbReference>
<reference evidence="2" key="1">
    <citation type="submission" date="2021-01" db="EMBL/GenBank/DDBJ databases">
        <title>Modified the classification status of verrucomicrobia.</title>
        <authorList>
            <person name="Feng X."/>
        </authorList>
    </citation>
    <scope>NUCLEOTIDE SEQUENCE</scope>
    <source>
        <strain evidence="2">KCTC 12986</strain>
    </source>
</reference>
<dbReference type="Proteomes" id="UP000604083">
    <property type="component" value="Unassembled WGS sequence"/>
</dbReference>
<keyword evidence="3" id="KW-1185">Reference proteome</keyword>
<dbReference type="RefSeq" id="WP_200390933.1">
    <property type="nucleotide sequence ID" value="NZ_JAENIO010000009.1"/>
</dbReference>
<organism evidence="2 3">
    <name type="scientific">Roseibacillus ishigakijimensis</name>
    <dbReference type="NCBI Taxonomy" id="454146"/>
    <lineage>
        <taxon>Bacteria</taxon>
        <taxon>Pseudomonadati</taxon>
        <taxon>Verrucomicrobiota</taxon>
        <taxon>Verrucomicrobiia</taxon>
        <taxon>Verrucomicrobiales</taxon>
        <taxon>Verrucomicrobiaceae</taxon>
        <taxon>Roseibacillus</taxon>
    </lineage>
</organism>
<name>A0A934RQ17_9BACT</name>
<sequence>MKFAPLKNWLPALFLAHLPFTAQGHDFALIPKMSGPTLSAVEGRYGHPGAWEKSDPYRLLTLDLHAGGEKSSLLADVITPPAAIPQPVASIAKHEGTVIVTATYDNGYWVAMEDKSYFQTTKKMMAGREGVAGSSHNIKFAKTLVTSAESKGFEAVLGQQLEIVPLANPASLEAGDTLPVGVFFEGKPLPEAKVTVVEITEPMSDSSPSATTDAEGTAQVPLAQGGFLVLRTDHVAEGSTPELADEDHFSATLVLAIGS</sequence>
<dbReference type="AlphaFoldDB" id="A0A934RQ17"/>
<accession>A0A934RQ17</accession>
<proteinExistence type="predicted"/>
<dbReference type="InterPro" id="IPR019613">
    <property type="entry name" value="DUF4198"/>
</dbReference>
<evidence type="ECO:0000313" key="2">
    <source>
        <dbReference type="EMBL" id="MBK1833501.1"/>
    </source>
</evidence>
<gene>
    <name evidence="2" type="ORF">JIN78_05440</name>
</gene>